<sequence length="70" mass="7732">STHSTAFLCYIEISSHNIYFTCIKSFPKEEFGKTPQTESVVSFNGILKVECAVFPLSSKRDATPLEATAL</sequence>
<evidence type="ECO:0000313" key="2">
    <source>
        <dbReference type="Proteomes" id="UP001153365"/>
    </source>
</evidence>
<feature type="non-terminal residue" evidence="1">
    <location>
        <position position="70"/>
    </location>
</feature>
<feature type="non-terminal residue" evidence="1">
    <location>
        <position position="1"/>
    </location>
</feature>
<protein>
    <submittedName>
        <fullName evidence="1">Uncharacterized protein</fullName>
    </submittedName>
</protein>
<dbReference type="EMBL" id="CALTRL010005687">
    <property type="protein sequence ID" value="CAH7684755.1"/>
    <property type="molecule type" value="Genomic_DNA"/>
</dbReference>
<evidence type="ECO:0000313" key="1">
    <source>
        <dbReference type="EMBL" id="CAH7684755.1"/>
    </source>
</evidence>
<accession>A0AAV0BEB7</accession>
<dbReference type="AlphaFoldDB" id="A0AAV0BEB7"/>
<organism evidence="1 2">
    <name type="scientific">Phakopsora pachyrhizi</name>
    <name type="common">Asian soybean rust disease fungus</name>
    <dbReference type="NCBI Taxonomy" id="170000"/>
    <lineage>
        <taxon>Eukaryota</taxon>
        <taxon>Fungi</taxon>
        <taxon>Dikarya</taxon>
        <taxon>Basidiomycota</taxon>
        <taxon>Pucciniomycotina</taxon>
        <taxon>Pucciniomycetes</taxon>
        <taxon>Pucciniales</taxon>
        <taxon>Phakopsoraceae</taxon>
        <taxon>Phakopsora</taxon>
    </lineage>
</organism>
<name>A0AAV0BEB7_PHAPC</name>
<dbReference type="Proteomes" id="UP001153365">
    <property type="component" value="Unassembled WGS sequence"/>
</dbReference>
<keyword evidence="2" id="KW-1185">Reference proteome</keyword>
<reference evidence="1" key="1">
    <citation type="submission" date="2022-06" db="EMBL/GenBank/DDBJ databases">
        <authorList>
            <consortium name="SYNGENTA / RWTH Aachen University"/>
        </authorList>
    </citation>
    <scope>NUCLEOTIDE SEQUENCE</scope>
</reference>
<comment type="caution">
    <text evidence="1">The sequence shown here is derived from an EMBL/GenBank/DDBJ whole genome shotgun (WGS) entry which is preliminary data.</text>
</comment>
<gene>
    <name evidence="1" type="ORF">PPACK8108_LOCUS19177</name>
</gene>
<proteinExistence type="predicted"/>